<dbReference type="EMBL" id="MN739643">
    <property type="protein sequence ID" value="QHT17624.1"/>
    <property type="molecule type" value="Genomic_DNA"/>
</dbReference>
<keyword evidence="1" id="KW-0472">Membrane</keyword>
<keyword evidence="1" id="KW-1133">Transmembrane helix</keyword>
<evidence type="ECO:0000313" key="2">
    <source>
        <dbReference type="EMBL" id="QHT17624.1"/>
    </source>
</evidence>
<evidence type="ECO:0000256" key="1">
    <source>
        <dbReference type="SAM" id="Phobius"/>
    </source>
</evidence>
<proteinExistence type="predicted"/>
<organism evidence="2">
    <name type="scientific">viral metagenome</name>
    <dbReference type="NCBI Taxonomy" id="1070528"/>
    <lineage>
        <taxon>unclassified sequences</taxon>
        <taxon>metagenomes</taxon>
        <taxon>organismal metagenomes</taxon>
    </lineage>
</organism>
<feature type="transmembrane region" description="Helical" evidence="1">
    <location>
        <begin position="60"/>
        <end position="83"/>
    </location>
</feature>
<name>A0A6C0DMW2_9ZZZZ</name>
<dbReference type="AlphaFoldDB" id="A0A6C0DMW2"/>
<keyword evidence="1" id="KW-0812">Transmembrane</keyword>
<accession>A0A6C0DMW2</accession>
<sequence length="481" mass="53830">MANDDKPKLSDYDITVYNIKRNNMFKGTILMCIIYAIFAFILIITAYVSESLRTVLFERFLPFTLVYIVGTIIIILIFIGLIFSYKPEKIDDSNQYPRVSCPDYWKLEIVDDYTTKKLFSNEYDSSLFKYKCVMDTNVFSKDRIFTKNNNPDDLNGGTDLKTEFRLTGMNPNTNLGGFRVAGKLTDINSNLKDKGADYFHLFKNINNYIDPATNKFTDSTLQKITTQFGQADSNLRNNIIDASMIMNNYELSTVNTYTNLQFSTSNHDIAPISWNIAGGVGIGTSAPALNANSNYATIVDWCNITVDLIKKKAGSDSPLNVHVIKDNNTTTTIVGTVNLVADLSDSNTYYRTFNTNTNISSTNLTLYYPNNSNSPTNSLYVGYLSPNAAAADLSGVAAIKTYFGSDNYYVIVNILDSTYFNSNITKTALQDNNSNAPLICDRLYPAFLANQDKDTNAIRCAYSAICGVKWSDMHCDKYVKS</sequence>
<protein>
    <submittedName>
        <fullName evidence="2">Uncharacterized protein</fullName>
    </submittedName>
</protein>
<reference evidence="2" key="1">
    <citation type="journal article" date="2020" name="Nature">
        <title>Giant virus diversity and host interactions through global metagenomics.</title>
        <authorList>
            <person name="Schulz F."/>
            <person name="Roux S."/>
            <person name="Paez-Espino D."/>
            <person name="Jungbluth S."/>
            <person name="Walsh D.A."/>
            <person name="Denef V.J."/>
            <person name="McMahon K.D."/>
            <person name="Konstantinidis K.T."/>
            <person name="Eloe-Fadrosh E.A."/>
            <person name="Kyrpides N.C."/>
            <person name="Woyke T."/>
        </authorList>
    </citation>
    <scope>NUCLEOTIDE SEQUENCE</scope>
    <source>
        <strain evidence="2">GVMAG-M-3300023174-30</strain>
    </source>
</reference>
<feature type="transmembrane region" description="Helical" evidence="1">
    <location>
        <begin position="28"/>
        <end position="48"/>
    </location>
</feature>